<proteinExistence type="predicted"/>
<dbReference type="HOGENOM" id="CLU_006229_4_0_9"/>
<evidence type="ECO:0000256" key="1">
    <source>
        <dbReference type="SAM" id="MobiDB-lite"/>
    </source>
</evidence>
<reference evidence="3" key="2">
    <citation type="journal article" date="2010" name="Stand. Genomic Sci.">
        <title>Complete genome sequence of Thermaerobacter marianensis type strain (7p75aT).</title>
        <authorList>
            <person name="Han C."/>
            <person name="Gu W."/>
            <person name="Zhang X."/>
            <person name="Lapidus A."/>
            <person name="Nolan M."/>
            <person name="Copeland A."/>
            <person name="Lucas S."/>
            <person name="Glavina Del Rio T."/>
            <person name="Tice H."/>
            <person name="Cheng J."/>
            <person name="Tapia R."/>
            <person name="Goodwin L."/>
            <person name="Pitluck S."/>
            <person name="Pagani I."/>
            <person name="Ivanova N."/>
            <person name="Mavromatis K."/>
            <person name="Mikhailova N."/>
            <person name="Pati A."/>
            <person name="Chen A."/>
            <person name="Palaniappan K."/>
            <person name="Land M."/>
            <person name="Hauser L."/>
            <person name="Chang Y."/>
            <person name="Jeffries C."/>
            <person name="Schneider S."/>
            <person name="Rohde M."/>
            <person name="Goker M."/>
            <person name="Pukall R."/>
            <person name="Woyke T."/>
            <person name="Bristow J."/>
            <person name="Eisen J."/>
            <person name="Markowitz V."/>
            <person name="Hugenholtz P."/>
            <person name="Kyrpides N."/>
            <person name="Klenk H."/>
            <person name="Detter J."/>
        </authorList>
    </citation>
    <scope>NUCLEOTIDE SEQUENCE [LARGE SCALE GENOMIC DNA]</scope>
    <source>
        <strain evidence="3">ATCC 700841 / DSM 12885 / JCM 10246 / 7p75a</strain>
    </source>
</reference>
<dbReference type="eggNOG" id="COG0470">
    <property type="taxonomic scope" value="Bacteria"/>
</dbReference>
<dbReference type="EMBL" id="CP002344">
    <property type="protein sequence ID" value="ADU50205.1"/>
    <property type="molecule type" value="Genomic_DNA"/>
</dbReference>
<name>E6SL03_THEM7</name>
<organism evidence="2 3">
    <name type="scientific">Thermaerobacter marianensis (strain ATCC 700841 / DSM 12885 / JCM 10246 / 7p75a)</name>
    <dbReference type="NCBI Taxonomy" id="644966"/>
    <lineage>
        <taxon>Bacteria</taxon>
        <taxon>Bacillati</taxon>
        <taxon>Bacillota</taxon>
        <taxon>Clostridia</taxon>
        <taxon>Eubacteriales</taxon>
        <taxon>Clostridiales Family XVII. Incertae Sedis</taxon>
        <taxon>Thermaerobacter</taxon>
    </lineage>
</organism>
<dbReference type="SUPFAM" id="SSF52540">
    <property type="entry name" value="P-loop containing nucleoside triphosphate hydrolases"/>
    <property type="match status" value="1"/>
</dbReference>
<feature type="compositionally biased region" description="Low complexity" evidence="1">
    <location>
        <begin position="294"/>
        <end position="306"/>
    </location>
</feature>
<dbReference type="OrthoDB" id="9810148at2"/>
<evidence type="ECO:0000313" key="2">
    <source>
        <dbReference type="EMBL" id="ADU50205.1"/>
    </source>
</evidence>
<dbReference type="InterPro" id="IPR027417">
    <property type="entry name" value="P-loop_NTPase"/>
</dbReference>
<gene>
    <name evidence="2" type="ordered locus">Tmar_0080</name>
</gene>
<dbReference type="Proteomes" id="UP000008915">
    <property type="component" value="Chromosome"/>
</dbReference>
<dbReference type="PANTHER" id="PTHR11669">
    <property type="entry name" value="REPLICATION FACTOR C / DNA POLYMERASE III GAMMA-TAU SUBUNIT"/>
    <property type="match status" value="1"/>
</dbReference>
<sequence length="332" mass="35307">MSEPMARLWSRRVSHAYLLAGPPGAGQREAADQVAAALLCPQARDGIACGTCPACRQVAAGVHPDLIVPDGHGIDAVRRTLALLPLRPQAGPRKVVVWRDADRLTPQAANALLKSVEEPPPFVVFLFTTDHLTAVLPTLRSRCRVVPFRPRPREERARDLAEATGVRLLAAYWALRVCGDVAAEARRYLDEPGCAAEVEGLEAAAAALEHGPLTAALDAARRLAEWGDKAEAAADVLIWRLRQGDAGDDPGRRLGWTRALAAFRRAWQANANRQLALEVFAWRCWAVTRGGGPAPAATATGHATGHLPGMGTGRVPGSGSPGRPGIVTRPGP</sequence>
<reference evidence="2 3" key="1">
    <citation type="journal article" date="2010" name="Stand. Genomic Sci.">
        <title>Complete genome sequence of Thermaerobacter marianensis type strain (7p75a).</title>
        <authorList>
            <person name="Han C."/>
            <person name="Gu W."/>
            <person name="Zhang X."/>
            <person name="Lapidus A."/>
            <person name="Nolan M."/>
            <person name="Copeland A."/>
            <person name="Lucas S."/>
            <person name="Del Rio T.G."/>
            <person name="Tice H."/>
            <person name="Cheng J.F."/>
            <person name="Tapia R."/>
            <person name="Goodwin L."/>
            <person name="Pitluck S."/>
            <person name="Pagani I."/>
            <person name="Ivanova N."/>
            <person name="Mavromatis K."/>
            <person name="Mikhailova N."/>
            <person name="Pati A."/>
            <person name="Chen A."/>
            <person name="Palaniappan K."/>
            <person name="Land M."/>
            <person name="Hauser L."/>
            <person name="Chang Y.J."/>
            <person name="Jeffries C.D."/>
            <person name="Schneider S."/>
            <person name="Rohde M."/>
            <person name="Goker M."/>
            <person name="Pukall R."/>
            <person name="Woyke T."/>
            <person name="Bristow J."/>
            <person name="Eisen J.A."/>
            <person name="Markowitz V."/>
            <person name="Hugenholtz P."/>
            <person name="Kyrpides N.C."/>
            <person name="Klenk H.P."/>
            <person name="Detter J.C."/>
        </authorList>
    </citation>
    <scope>NUCLEOTIDE SEQUENCE [LARGE SCALE GENOMIC DNA]</scope>
    <source>
        <strain evidence="3">ATCC 700841 / DSM 12885 / JCM 10246 / 7p75a</strain>
    </source>
</reference>
<feature type="compositionally biased region" description="Gly residues" evidence="1">
    <location>
        <begin position="308"/>
        <end position="322"/>
    </location>
</feature>
<accession>E6SL03</accession>
<dbReference type="InterPro" id="IPR050238">
    <property type="entry name" value="DNA_Rep/Repair_Clamp_Loader"/>
</dbReference>
<dbReference type="Pfam" id="PF13177">
    <property type="entry name" value="DNA_pol3_delta2"/>
    <property type="match status" value="1"/>
</dbReference>
<evidence type="ECO:0008006" key="4">
    <source>
        <dbReference type="Google" id="ProtNLM"/>
    </source>
</evidence>
<dbReference type="STRING" id="644966.Tmar_0080"/>
<dbReference type="GO" id="GO:0006261">
    <property type="term" value="P:DNA-templated DNA replication"/>
    <property type="evidence" value="ECO:0007669"/>
    <property type="project" value="TreeGrafter"/>
</dbReference>
<protein>
    <recommendedName>
        <fullName evidence="4">DNA-directed DNA polymerase</fullName>
    </recommendedName>
</protein>
<evidence type="ECO:0000313" key="3">
    <source>
        <dbReference type="Proteomes" id="UP000008915"/>
    </source>
</evidence>
<dbReference type="RefSeq" id="WP_013494511.1">
    <property type="nucleotide sequence ID" value="NC_014831.1"/>
</dbReference>
<feature type="region of interest" description="Disordered" evidence="1">
    <location>
        <begin position="293"/>
        <end position="332"/>
    </location>
</feature>
<dbReference type="KEGG" id="tmr:Tmar_0080"/>
<dbReference type="Gene3D" id="3.40.50.300">
    <property type="entry name" value="P-loop containing nucleotide triphosphate hydrolases"/>
    <property type="match status" value="1"/>
</dbReference>
<dbReference type="AlphaFoldDB" id="E6SL03"/>
<dbReference type="PANTHER" id="PTHR11669:SF8">
    <property type="entry name" value="DNA POLYMERASE III SUBUNIT DELTA"/>
    <property type="match status" value="1"/>
</dbReference>
<keyword evidence="3" id="KW-1185">Reference proteome</keyword>